<dbReference type="OrthoDB" id="119655at2759"/>
<sequence length="146" mass="16370">MANKTQAYLKCMHCTRAFQSGNPNAGEPADIRAEKYAMEAHLRKCMFAPLRDTAPSYCQSGAMRSVSSGSPLLGPTDSQSSMKRPRQQSMSRYIAPPIDDQKDQFHRLILEFMAENSLPASFVETQTFKRLVDFCNPQAAYVLPSR</sequence>
<feature type="region of interest" description="Disordered" evidence="1">
    <location>
        <begin position="61"/>
        <end position="97"/>
    </location>
</feature>
<gene>
    <name evidence="2" type="ORF">H310_14565</name>
</gene>
<evidence type="ECO:0000256" key="1">
    <source>
        <dbReference type="SAM" id="MobiDB-lite"/>
    </source>
</evidence>
<dbReference type="EMBL" id="KI914026">
    <property type="protein sequence ID" value="ETV90671.1"/>
    <property type="molecule type" value="Genomic_DNA"/>
</dbReference>
<dbReference type="GeneID" id="20091615"/>
<feature type="compositionally biased region" description="Polar residues" evidence="1">
    <location>
        <begin position="65"/>
        <end position="91"/>
    </location>
</feature>
<reference evidence="2" key="1">
    <citation type="submission" date="2013-12" db="EMBL/GenBank/DDBJ databases">
        <title>The Genome Sequence of Aphanomyces invadans NJM9701.</title>
        <authorList>
            <consortium name="The Broad Institute Genomics Platform"/>
            <person name="Russ C."/>
            <person name="Tyler B."/>
            <person name="van West P."/>
            <person name="Dieguez-Uribeondo J."/>
            <person name="Young S.K."/>
            <person name="Zeng Q."/>
            <person name="Gargeya S."/>
            <person name="Fitzgerald M."/>
            <person name="Abouelleil A."/>
            <person name="Alvarado L."/>
            <person name="Chapman S.B."/>
            <person name="Gainer-Dewar J."/>
            <person name="Goldberg J."/>
            <person name="Griggs A."/>
            <person name="Gujja S."/>
            <person name="Hansen M."/>
            <person name="Howarth C."/>
            <person name="Imamovic A."/>
            <person name="Ireland A."/>
            <person name="Larimer J."/>
            <person name="McCowan C."/>
            <person name="Murphy C."/>
            <person name="Pearson M."/>
            <person name="Poon T.W."/>
            <person name="Priest M."/>
            <person name="Roberts A."/>
            <person name="Saif S."/>
            <person name="Shea T."/>
            <person name="Sykes S."/>
            <person name="Wortman J."/>
            <person name="Nusbaum C."/>
            <person name="Birren B."/>
        </authorList>
    </citation>
    <scope>NUCLEOTIDE SEQUENCE [LARGE SCALE GENOMIC DNA]</scope>
    <source>
        <strain evidence="2">NJM9701</strain>
    </source>
</reference>
<dbReference type="RefSeq" id="XP_008880668.1">
    <property type="nucleotide sequence ID" value="XM_008882446.1"/>
</dbReference>
<dbReference type="VEuPathDB" id="FungiDB:H310_14565"/>
<proteinExistence type="predicted"/>
<protein>
    <submittedName>
        <fullName evidence="2">Uncharacterized protein</fullName>
    </submittedName>
</protein>
<name>A0A024TAM5_9STRA</name>
<dbReference type="AlphaFoldDB" id="A0A024TAM5"/>
<accession>A0A024TAM5</accession>
<organism evidence="2">
    <name type="scientific">Aphanomyces invadans</name>
    <dbReference type="NCBI Taxonomy" id="157072"/>
    <lineage>
        <taxon>Eukaryota</taxon>
        <taxon>Sar</taxon>
        <taxon>Stramenopiles</taxon>
        <taxon>Oomycota</taxon>
        <taxon>Saprolegniomycetes</taxon>
        <taxon>Saprolegniales</taxon>
        <taxon>Verrucalvaceae</taxon>
        <taxon>Aphanomyces</taxon>
    </lineage>
</organism>
<evidence type="ECO:0000313" key="2">
    <source>
        <dbReference type="EMBL" id="ETV90671.1"/>
    </source>
</evidence>